<evidence type="ECO:0000256" key="2">
    <source>
        <dbReference type="ARBA" id="ARBA00006706"/>
    </source>
</evidence>
<name>A0A7C5PR16_9BACT</name>
<evidence type="ECO:0000313" key="7">
    <source>
        <dbReference type="EMBL" id="HHI66114.1"/>
    </source>
</evidence>
<gene>
    <name evidence="7" type="ORF">ENL70_06170</name>
</gene>
<keyword evidence="3 6" id="KW-0808">Transferase</keyword>
<dbReference type="Gene3D" id="1.10.600.10">
    <property type="entry name" value="Farnesyl Diphosphate Synthase"/>
    <property type="match status" value="1"/>
</dbReference>
<proteinExistence type="inferred from homology"/>
<dbReference type="InterPro" id="IPR000092">
    <property type="entry name" value="Polyprenyl_synt"/>
</dbReference>
<comment type="cofactor">
    <cofactor evidence="1">
        <name>Mg(2+)</name>
        <dbReference type="ChEBI" id="CHEBI:18420"/>
    </cofactor>
</comment>
<protein>
    <submittedName>
        <fullName evidence="7">Polyprenyl synthetase family protein</fullName>
    </submittedName>
</protein>
<keyword evidence="5" id="KW-0460">Magnesium</keyword>
<dbReference type="AlphaFoldDB" id="A0A7C5PR16"/>
<evidence type="ECO:0000256" key="3">
    <source>
        <dbReference type="ARBA" id="ARBA00022679"/>
    </source>
</evidence>
<evidence type="ECO:0000256" key="4">
    <source>
        <dbReference type="ARBA" id="ARBA00022723"/>
    </source>
</evidence>
<dbReference type="Pfam" id="PF00348">
    <property type="entry name" value="polyprenyl_synt"/>
    <property type="match status" value="1"/>
</dbReference>
<comment type="caution">
    <text evidence="7">The sequence shown here is derived from an EMBL/GenBank/DDBJ whole genome shotgun (WGS) entry which is preliminary data.</text>
</comment>
<reference evidence="7" key="1">
    <citation type="journal article" date="2020" name="mSystems">
        <title>Genome- and Community-Level Interaction Insights into Carbon Utilization and Element Cycling Functions of Hydrothermarchaeota in Hydrothermal Sediment.</title>
        <authorList>
            <person name="Zhou Z."/>
            <person name="Liu Y."/>
            <person name="Xu W."/>
            <person name="Pan J."/>
            <person name="Luo Z.H."/>
            <person name="Li M."/>
        </authorList>
    </citation>
    <scope>NUCLEOTIDE SEQUENCE [LARGE SCALE GENOMIC DNA]</scope>
    <source>
        <strain evidence="7">SpSt-1019</strain>
    </source>
</reference>
<dbReference type="GO" id="GO:0004659">
    <property type="term" value="F:prenyltransferase activity"/>
    <property type="evidence" value="ECO:0007669"/>
    <property type="project" value="InterPro"/>
</dbReference>
<dbReference type="InterPro" id="IPR008949">
    <property type="entry name" value="Isoprenoid_synthase_dom_sf"/>
</dbReference>
<dbReference type="InterPro" id="IPR033749">
    <property type="entry name" value="Polyprenyl_synt_CS"/>
</dbReference>
<evidence type="ECO:0000256" key="5">
    <source>
        <dbReference type="ARBA" id="ARBA00022842"/>
    </source>
</evidence>
<dbReference type="EMBL" id="DRUY01000205">
    <property type="protein sequence ID" value="HHI66114.1"/>
    <property type="molecule type" value="Genomic_DNA"/>
</dbReference>
<dbReference type="GO" id="GO:0008299">
    <property type="term" value="P:isoprenoid biosynthetic process"/>
    <property type="evidence" value="ECO:0007669"/>
    <property type="project" value="InterPro"/>
</dbReference>
<dbReference type="PROSITE" id="PS00723">
    <property type="entry name" value="POLYPRENYL_SYNTHASE_1"/>
    <property type="match status" value="1"/>
</dbReference>
<dbReference type="SFLD" id="SFLDS00005">
    <property type="entry name" value="Isoprenoid_Synthase_Type_I"/>
    <property type="match status" value="1"/>
</dbReference>
<evidence type="ECO:0000256" key="6">
    <source>
        <dbReference type="RuleBase" id="RU004466"/>
    </source>
</evidence>
<accession>A0A7C5PR16</accession>
<dbReference type="GO" id="GO:0046872">
    <property type="term" value="F:metal ion binding"/>
    <property type="evidence" value="ECO:0007669"/>
    <property type="project" value="UniProtKB-KW"/>
</dbReference>
<sequence length="314" mass="35620">MNITTVSLEIKSHIKLSELELAKILETEVETLRKASLHLLEVGGKRIRPTLVFLSALCVNQDIEKVIKYAAVVEGIHLATLIHDDVIDESNVRRGMLSVNGKYGFKVAILSGDFILAKITHFLSLLENREPLRLMAEVIMRMAEGEVMQQEDLFKIVPIERYIVRCTNKTAKLISSSAFLGSIDVIEKRDIFAEFGLNLGIAFQIIDDILDFTGEMKKLGKIPGSDLKSGVVTLPVLLLSKKRKEVKMLLEEKLEDGINKIIEMVKNESVLKESFNFARYYSNRAIECLKELKINNVYTRTLMDYVKMLEERVS</sequence>
<dbReference type="PANTHER" id="PTHR12001">
    <property type="entry name" value="GERANYLGERANYL PYROPHOSPHATE SYNTHASE"/>
    <property type="match status" value="1"/>
</dbReference>
<comment type="similarity">
    <text evidence="2 6">Belongs to the FPP/GGPP synthase family.</text>
</comment>
<dbReference type="PANTHER" id="PTHR12001:SF69">
    <property type="entry name" value="ALL TRANS-POLYPRENYL-DIPHOSPHATE SYNTHASE PDSS1"/>
    <property type="match status" value="1"/>
</dbReference>
<dbReference type="CDD" id="cd00685">
    <property type="entry name" value="Trans_IPPS_HT"/>
    <property type="match status" value="1"/>
</dbReference>
<evidence type="ECO:0000256" key="1">
    <source>
        <dbReference type="ARBA" id="ARBA00001946"/>
    </source>
</evidence>
<dbReference type="PROSITE" id="PS00444">
    <property type="entry name" value="POLYPRENYL_SYNTHASE_2"/>
    <property type="match status" value="1"/>
</dbReference>
<keyword evidence="4" id="KW-0479">Metal-binding</keyword>
<dbReference type="SUPFAM" id="SSF48576">
    <property type="entry name" value="Terpenoid synthases"/>
    <property type="match status" value="1"/>
</dbReference>
<organism evidence="7">
    <name type="scientific">Thermodesulfobium narugense</name>
    <dbReference type="NCBI Taxonomy" id="184064"/>
    <lineage>
        <taxon>Bacteria</taxon>
        <taxon>Pseudomonadati</taxon>
        <taxon>Thermodesulfobiota</taxon>
        <taxon>Thermodesulfobiia</taxon>
        <taxon>Thermodesulfobiales</taxon>
        <taxon>Thermodesulfobiaceae</taxon>
        <taxon>Thermodesulfobium</taxon>
    </lineage>
</organism>